<evidence type="ECO:0000256" key="1">
    <source>
        <dbReference type="SAM" id="Phobius"/>
    </source>
</evidence>
<dbReference type="STRING" id="272557.APE_0826b"/>
<feature type="transmembrane region" description="Helical" evidence="1">
    <location>
        <begin position="54"/>
        <end position="72"/>
    </location>
</feature>
<accession>Q05E48</accession>
<organism evidence="2 3">
    <name type="scientific">Aeropyrum pernix (strain ATCC 700893 / DSM 11879 / JCM 9820 / NBRC 100138 / K1)</name>
    <dbReference type="NCBI Taxonomy" id="272557"/>
    <lineage>
        <taxon>Archaea</taxon>
        <taxon>Thermoproteota</taxon>
        <taxon>Thermoprotei</taxon>
        <taxon>Desulfurococcales</taxon>
        <taxon>Desulfurococcaceae</taxon>
        <taxon>Aeropyrum</taxon>
    </lineage>
</organism>
<keyword evidence="1" id="KW-0472">Membrane</keyword>
<keyword evidence="3" id="KW-1185">Reference proteome</keyword>
<dbReference type="Proteomes" id="UP000002518">
    <property type="component" value="Chromosome"/>
</dbReference>
<dbReference type="EnsemblBacteria" id="BAF34753">
    <property type="protein sequence ID" value="BAF34753"/>
    <property type="gene ID" value="APE_0826b"/>
</dbReference>
<proteinExistence type="predicted"/>
<evidence type="ECO:0000313" key="3">
    <source>
        <dbReference type="Proteomes" id="UP000002518"/>
    </source>
</evidence>
<sequence length="91" mass="9896">MSVHVDRFVAVVDYIIDIVAGVLMAFFMVVFGWFLKGAYEVHRAGACDGLCMNLFVLSLIGFMLATALSLFFSRSILRKLGGASDGPRVCA</sequence>
<reference evidence="2 3" key="1">
    <citation type="journal article" date="1999" name="DNA Res.">
        <title>Complete genome sequence of an aerobic hyper-thermophilic crenarchaeon, Aeropyrum pernix K1.</title>
        <authorList>
            <person name="Kawarabayasi Y."/>
            <person name="Hino Y."/>
            <person name="Horikawa H."/>
            <person name="Yamazaki S."/>
            <person name="Haikawa Y."/>
            <person name="Jin-no K."/>
            <person name="Takahashi M."/>
            <person name="Sekine M."/>
            <person name="Baba S."/>
            <person name="Ankai A."/>
            <person name="Kosugi H."/>
            <person name="Hosoyama A."/>
            <person name="Fukui S."/>
            <person name="Nagai Y."/>
            <person name="Nishijima K."/>
            <person name="Nakazawa H."/>
            <person name="Takamiya M."/>
            <person name="Masuda S."/>
            <person name="Funahashi T."/>
            <person name="Tanaka T."/>
            <person name="Kudoh Y."/>
            <person name="Yamazaki J."/>
            <person name="Kushida N."/>
            <person name="Oguchi A."/>
            <person name="Aoki K."/>
            <person name="Kubota K."/>
            <person name="Nakamura Y."/>
            <person name="Nomura N."/>
            <person name="Sako Y."/>
            <person name="Kikuchi H."/>
        </authorList>
    </citation>
    <scope>NUCLEOTIDE SEQUENCE [LARGE SCALE GENOMIC DNA]</scope>
    <source>
        <strain evidence="3">ATCC 700893 / DSM 11879 / JCM 9820 / NBRC 100138 / K1</strain>
    </source>
</reference>
<protein>
    <submittedName>
        <fullName evidence="2">Uncharacterized protein</fullName>
    </submittedName>
</protein>
<dbReference type="EMBL" id="BA000002">
    <property type="protein sequence ID" value="BAF34753.1"/>
    <property type="molecule type" value="Genomic_DNA"/>
</dbReference>
<dbReference type="AlphaFoldDB" id="Q05E48"/>
<name>Q05E48_AERPE</name>
<evidence type="ECO:0000313" key="2">
    <source>
        <dbReference type="EMBL" id="BAF34753.1"/>
    </source>
</evidence>
<gene>
    <name evidence="2" type="ordered locus">APE_0826b</name>
</gene>
<keyword evidence="1" id="KW-1133">Transmembrane helix</keyword>
<keyword evidence="1" id="KW-0812">Transmembrane</keyword>
<feature type="transmembrane region" description="Helical" evidence="1">
    <location>
        <begin position="12"/>
        <end position="34"/>
    </location>
</feature>
<dbReference type="KEGG" id="ape:APE_0826b"/>